<dbReference type="InterPro" id="IPR002156">
    <property type="entry name" value="RNaseH_domain"/>
</dbReference>
<dbReference type="AlphaFoldDB" id="A0A834SZB7"/>
<dbReference type="GO" id="GO:0003676">
    <property type="term" value="F:nucleic acid binding"/>
    <property type="evidence" value="ECO:0007669"/>
    <property type="project" value="InterPro"/>
</dbReference>
<dbReference type="SUPFAM" id="SSF53098">
    <property type="entry name" value="Ribonuclease H-like"/>
    <property type="match status" value="1"/>
</dbReference>
<evidence type="ECO:0000313" key="3">
    <source>
        <dbReference type="Proteomes" id="UP000634136"/>
    </source>
</evidence>
<keyword evidence="3" id="KW-1185">Reference proteome</keyword>
<dbReference type="InterPro" id="IPR044730">
    <property type="entry name" value="RNase_H-like_dom_plant"/>
</dbReference>
<dbReference type="EMBL" id="JAAIUW010000010">
    <property type="protein sequence ID" value="KAF7810842.1"/>
    <property type="molecule type" value="Genomic_DNA"/>
</dbReference>
<comment type="caution">
    <text evidence="2">The sequence shown here is derived from an EMBL/GenBank/DDBJ whole genome shotgun (WGS) entry which is preliminary data.</text>
</comment>
<sequence>MHAKCGTRPSATWRSLMAGKSLLAKGIRKSIANGRTTWIWRDQWVPSDPPMVLTHPEQPLINVERVCELITTDGVAWDEEKLHAIFDENTCRHILSAPPNIDQGEDKWVWEHDKNGSYSVKSGYRNAMVETWCNFDLGLDIDDGATISIIFEAGDWRDEQLVALAVALYHAWERRNKKKFENEVVRVETLWPRVEKIMDEVQTANFCDDRNNTVPTNLRWEKPEYPFIKLNVDAAVIKDGGGSMGGLLRDEAGSCRGVFMNTVSYPHEPTLLEAMAVKEGLKLALKVGCNHVMVEGDARLVMDMLKTPCDQASTLNAVCRDILRFISNFQSVSFNWVPRMCNFGADFISKIAKVDRRNFIWTDSVPLFLSECRYNPNVFMKRVGGAWPPGIGIGIRLMNFINLDY</sequence>
<name>A0A834SZB7_9FABA</name>
<dbReference type="OrthoDB" id="1423776at2759"/>
<reference evidence="2" key="1">
    <citation type="submission" date="2020-09" db="EMBL/GenBank/DDBJ databases">
        <title>Genome-Enabled Discovery of Anthraquinone Biosynthesis in Senna tora.</title>
        <authorList>
            <person name="Kang S.-H."/>
            <person name="Pandey R.P."/>
            <person name="Lee C.-M."/>
            <person name="Sim J.-S."/>
            <person name="Jeong J.-T."/>
            <person name="Choi B.-S."/>
            <person name="Jung M."/>
            <person name="Ginzburg D."/>
            <person name="Zhao K."/>
            <person name="Won S.Y."/>
            <person name="Oh T.-J."/>
            <person name="Yu Y."/>
            <person name="Kim N.-H."/>
            <person name="Lee O.R."/>
            <person name="Lee T.-H."/>
            <person name="Bashyal P."/>
            <person name="Kim T.-S."/>
            <person name="Lee W.-H."/>
            <person name="Kawkins C."/>
            <person name="Kim C.-K."/>
            <person name="Kim J.S."/>
            <person name="Ahn B.O."/>
            <person name="Rhee S.Y."/>
            <person name="Sohng J.K."/>
        </authorList>
    </citation>
    <scope>NUCLEOTIDE SEQUENCE</scope>
    <source>
        <tissue evidence="2">Leaf</tissue>
    </source>
</reference>
<feature type="domain" description="RNase H type-1" evidence="1">
    <location>
        <begin position="231"/>
        <end position="350"/>
    </location>
</feature>
<proteinExistence type="predicted"/>
<evidence type="ECO:0000259" key="1">
    <source>
        <dbReference type="Pfam" id="PF13456"/>
    </source>
</evidence>
<dbReference type="InterPro" id="IPR052929">
    <property type="entry name" value="RNase_H-like_EbsB-rel"/>
</dbReference>
<gene>
    <name evidence="2" type="ORF">G2W53_031818</name>
</gene>
<dbReference type="Gene3D" id="3.30.420.10">
    <property type="entry name" value="Ribonuclease H-like superfamily/Ribonuclease H"/>
    <property type="match status" value="1"/>
</dbReference>
<dbReference type="PANTHER" id="PTHR47074">
    <property type="entry name" value="BNAC02G40300D PROTEIN"/>
    <property type="match status" value="1"/>
</dbReference>
<dbReference type="InterPro" id="IPR036397">
    <property type="entry name" value="RNaseH_sf"/>
</dbReference>
<dbReference type="CDD" id="cd06222">
    <property type="entry name" value="RNase_H_like"/>
    <property type="match status" value="1"/>
</dbReference>
<dbReference type="Proteomes" id="UP000634136">
    <property type="component" value="Unassembled WGS sequence"/>
</dbReference>
<dbReference type="InterPro" id="IPR012337">
    <property type="entry name" value="RNaseH-like_sf"/>
</dbReference>
<dbReference type="GO" id="GO:0004523">
    <property type="term" value="F:RNA-DNA hybrid ribonuclease activity"/>
    <property type="evidence" value="ECO:0007669"/>
    <property type="project" value="InterPro"/>
</dbReference>
<dbReference type="Pfam" id="PF13456">
    <property type="entry name" value="RVT_3"/>
    <property type="match status" value="1"/>
</dbReference>
<accession>A0A834SZB7</accession>
<organism evidence="2 3">
    <name type="scientific">Senna tora</name>
    <dbReference type="NCBI Taxonomy" id="362788"/>
    <lineage>
        <taxon>Eukaryota</taxon>
        <taxon>Viridiplantae</taxon>
        <taxon>Streptophyta</taxon>
        <taxon>Embryophyta</taxon>
        <taxon>Tracheophyta</taxon>
        <taxon>Spermatophyta</taxon>
        <taxon>Magnoliopsida</taxon>
        <taxon>eudicotyledons</taxon>
        <taxon>Gunneridae</taxon>
        <taxon>Pentapetalae</taxon>
        <taxon>rosids</taxon>
        <taxon>fabids</taxon>
        <taxon>Fabales</taxon>
        <taxon>Fabaceae</taxon>
        <taxon>Caesalpinioideae</taxon>
        <taxon>Cassia clade</taxon>
        <taxon>Senna</taxon>
    </lineage>
</organism>
<dbReference type="PANTHER" id="PTHR47074:SF73">
    <property type="entry name" value="OS04G0448401 PROTEIN"/>
    <property type="match status" value="1"/>
</dbReference>
<evidence type="ECO:0000313" key="2">
    <source>
        <dbReference type="EMBL" id="KAF7810842.1"/>
    </source>
</evidence>
<protein>
    <recommendedName>
        <fullName evidence="1">RNase H type-1 domain-containing protein</fullName>
    </recommendedName>
</protein>